<sequence length="232" mass="25124">MTPRFDETVTSHGSKKASTTRGPFRIFAWLSNDRNHLDGKEEELDHCASAASRLGRTRRNAGTHWEEPAAVNRPPRVFTRQIIQMSYAPSTPSHDLRGLPPPPRHQRSRSHSPRESSIFNSVPSFSALGLKRRATSESRKHPAPSQLSIHQASGPYDKAGNTEDGDARGTGLTSSDEGETKGEVTSWTDEVVTQLTAISSGESADSRTTSAVGITEEGLDLTGTFGVLTSDS</sequence>
<feature type="region of interest" description="Disordered" evidence="1">
    <location>
        <begin position="88"/>
        <end position="120"/>
    </location>
</feature>
<evidence type="ECO:0000256" key="1">
    <source>
        <dbReference type="SAM" id="MobiDB-lite"/>
    </source>
</evidence>
<dbReference type="Proteomes" id="UP000076727">
    <property type="component" value="Unassembled WGS sequence"/>
</dbReference>
<feature type="region of interest" description="Disordered" evidence="1">
    <location>
        <begin position="132"/>
        <end position="189"/>
    </location>
</feature>
<proteinExistence type="predicted"/>
<evidence type="ECO:0000313" key="2">
    <source>
        <dbReference type="EMBL" id="KZT65604.1"/>
    </source>
</evidence>
<evidence type="ECO:0000313" key="3">
    <source>
        <dbReference type="Proteomes" id="UP000076727"/>
    </source>
</evidence>
<dbReference type="OrthoDB" id="2745223at2759"/>
<accession>A0A165MF77</accession>
<name>A0A165MF77_9APHY</name>
<keyword evidence="3" id="KW-1185">Reference proteome</keyword>
<dbReference type="AlphaFoldDB" id="A0A165MF77"/>
<protein>
    <submittedName>
        <fullName evidence="2">Uncharacterized protein</fullName>
    </submittedName>
</protein>
<gene>
    <name evidence="2" type="ORF">DAEQUDRAFT_731300</name>
</gene>
<reference evidence="2 3" key="1">
    <citation type="journal article" date="2016" name="Mol. Biol. Evol.">
        <title>Comparative Genomics of Early-Diverging Mushroom-Forming Fungi Provides Insights into the Origins of Lignocellulose Decay Capabilities.</title>
        <authorList>
            <person name="Nagy L.G."/>
            <person name="Riley R."/>
            <person name="Tritt A."/>
            <person name="Adam C."/>
            <person name="Daum C."/>
            <person name="Floudas D."/>
            <person name="Sun H."/>
            <person name="Yadav J.S."/>
            <person name="Pangilinan J."/>
            <person name="Larsson K.H."/>
            <person name="Matsuura K."/>
            <person name="Barry K."/>
            <person name="Labutti K."/>
            <person name="Kuo R."/>
            <person name="Ohm R.A."/>
            <person name="Bhattacharya S.S."/>
            <person name="Shirouzu T."/>
            <person name="Yoshinaga Y."/>
            <person name="Martin F.M."/>
            <person name="Grigoriev I.V."/>
            <person name="Hibbett D.S."/>
        </authorList>
    </citation>
    <scope>NUCLEOTIDE SEQUENCE [LARGE SCALE GENOMIC DNA]</scope>
    <source>
        <strain evidence="2 3">L-15889</strain>
    </source>
</reference>
<dbReference type="EMBL" id="KV429103">
    <property type="protein sequence ID" value="KZT65604.1"/>
    <property type="molecule type" value="Genomic_DNA"/>
</dbReference>
<organism evidence="2 3">
    <name type="scientific">Daedalea quercina L-15889</name>
    <dbReference type="NCBI Taxonomy" id="1314783"/>
    <lineage>
        <taxon>Eukaryota</taxon>
        <taxon>Fungi</taxon>
        <taxon>Dikarya</taxon>
        <taxon>Basidiomycota</taxon>
        <taxon>Agaricomycotina</taxon>
        <taxon>Agaricomycetes</taxon>
        <taxon>Polyporales</taxon>
        <taxon>Fomitopsis</taxon>
    </lineage>
</organism>
<feature type="region of interest" description="Disordered" evidence="1">
    <location>
        <begin position="54"/>
        <end position="73"/>
    </location>
</feature>